<evidence type="ECO:0000256" key="3">
    <source>
        <dbReference type="ARBA" id="ARBA00022723"/>
    </source>
</evidence>
<evidence type="ECO:0000256" key="8">
    <source>
        <dbReference type="PROSITE-ProRule" id="PRU00192"/>
    </source>
</evidence>
<dbReference type="SMART" id="SM00326">
    <property type="entry name" value="SH3"/>
    <property type="match status" value="1"/>
</dbReference>
<evidence type="ECO:0000259" key="11">
    <source>
        <dbReference type="PROSITE" id="PS50089"/>
    </source>
</evidence>
<dbReference type="Gene3D" id="2.30.30.40">
    <property type="entry name" value="SH3 Domains"/>
    <property type="match status" value="1"/>
</dbReference>
<evidence type="ECO:0000256" key="1">
    <source>
        <dbReference type="ARBA" id="ARBA00008649"/>
    </source>
</evidence>
<dbReference type="PROSITE" id="PS00518">
    <property type="entry name" value="ZF_RING_1"/>
    <property type="match status" value="1"/>
</dbReference>
<sequence length="1030" mass="114865">MENEKENRGLDLEKELTCSICTEVLYQPLTLLDCLHTFCGSCLKEWFAFQLSSHRASPSPLPETGLPYTCPSCRAPVRDTKHNATVTTLLEMFLAANPEKGRTEKERSDMRVKYDAGENVLVRVEAREMSLRERQVMDADRRLVDATRELSAREAGVEDPGARRERRRAERSRDASRDSSNRQTTREAEDVERRRRREETERRARDDGALGLGTDSGAEERRRRRSNEERRTRRHEETSRTAARQIEHQSSLRSLISASDVDSREMEEEILRQIREEGLLDGIDLENLDVSQEDQISERIAEAFRRRQAERARQEPARRSDNSGHSERSRQEPARRRDHSAQRREGRSSAPDSRETSGDDRPRTSSRTRRTRTHSRSSSAVSADGQASASHQSSRPPPSMSAAQAAHLEVQSSDESRHRRRRTGSSTRSATDPVPVPDVETRPAARSQTDLSNRPHSMTLPSRPLVTSASRSTTDPSKQHAELPTPEASPRTSQSGLNSSPRMASGARMENTPTPAQSASHSSPRTSGVRPEKPPGQSHSTERLTRAAPPADIFVSPTASSAPSQTQADRSLMPTPLSPREVTHMPLFDKATAVSSGTRPTSGSGSSRGRKELYHEPSISCARCAKPHIEYELHYNCGICSKGTYNICLDCYRKRKGCLHWYGFSYAAARTNWESQNQSGDLEPPHMLMASRFVPPRISPGGADGRRTLTTEDPEKRLQSGTFCANCLAWTNECYWRCDLCNGGDWGFCNICVNQGKSCTHPLLPLKYEPPESAAPPLSPTHDQQTPPSASILTGPGVMNFGNFKPLTFSTACDICRHPIQPSSTRYHCFSCTSRVPNTLPGDYDICTTCYPKLVASRRISAENGFNGWRRCLQGHRMVIVGFEDNHGGRRRVVVQDLVGGRGIIQEPYMSTEHTDTSLIKWYWGDGKHRRGDYAHVKLVTSDVMKTAPTHTPGLVPDTAFPPDGGVGMTGVVTWPWYPAPGADDELMFPKGAIVKECKDVNGDWFHGTYMGKRGLFPANYVTILDKGHV</sequence>
<dbReference type="Gene3D" id="3.30.60.90">
    <property type="match status" value="1"/>
</dbReference>
<feature type="domain" description="RING-type" evidence="11">
    <location>
        <begin position="18"/>
        <end position="74"/>
    </location>
</feature>
<dbReference type="InParanoid" id="A0A2J6TP69"/>
<dbReference type="GO" id="GO:0005634">
    <property type="term" value="C:nucleus"/>
    <property type="evidence" value="ECO:0007669"/>
    <property type="project" value="TreeGrafter"/>
</dbReference>
<dbReference type="SUPFAM" id="SSF57850">
    <property type="entry name" value="RING/U-box"/>
    <property type="match status" value="2"/>
</dbReference>
<feature type="region of interest" description="Disordered" evidence="9">
    <location>
        <begin position="151"/>
        <end position="264"/>
    </location>
</feature>
<feature type="region of interest" description="Disordered" evidence="9">
    <location>
        <begin position="305"/>
        <end position="578"/>
    </location>
</feature>
<keyword evidence="5" id="KW-0862">Zinc</keyword>
<feature type="compositionally biased region" description="Basic and acidic residues" evidence="9">
    <location>
        <begin position="218"/>
        <end position="239"/>
    </location>
</feature>
<proteinExistence type="inferred from homology"/>
<dbReference type="RefSeq" id="XP_024741716.1">
    <property type="nucleotide sequence ID" value="XM_024884511.1"/>
</dbReference>
<dbReference type="InterPro" id="IPR018957">
    <property type="entry name" value="Znf_C3HC4_RING-type"/>
</dbReference>
<dbReference type="PROSITE" id="PS50089">
    <property type="entry name" value="ZF_RING_2"/>
    <property type="match status" value="1"/>
</dbReference>
<feature type="compositionally biased region" description="Polar residues" evidence="9">
    <location>
        <begin position="385"/>
        <end position="394"/>
    </location>
</feature>
<keyword evidence="2 8" id="KW-0728">SH3 domain</keyword>
<dbReference type="PANTHER" id="PTHR16079">
    <property type="entry name" value="UBIQUITIN LIGASE PROTEIN CHFR"/>
    <property type="match status" value="1"/>
</dbReference>
<name>A0A2J6TP69_9HELO</name>
<organism evidence="12 13">
    <name type="scientific">Hyaloscypha bicolor E</name>
    <dbReference type="NCBI Taxonomy" id="1095630"/>
    <lineage>
        <taxon>Eukaryota</taxon>
        <taxon>Fungi</taxon>
        <taxon>Dikarya</taxon>
        <taxon>Ascomycota</taxon>
        <taxon>Pezizomycotina</taxon>
        <taxon>Leotiomycetes</taxon>
        <taxon>Helotiales</taxon>
        <taxon>Hyaloscyphaceae</taxon>
        <taxon>Hyaloscypha</taxon>
        <taxon>Hyaloscypha bicolor</taxon>
    </lineage>
</organism>
<dbReference type="Pfam" id="PF00097">
    <property type="entry name" value="zf-C3HC4"/>
    <property type="match status" value="1"/>
</dbReference>
<feature type="compositionally biased region" description="Polar residues" evidence="9">
    <location>
        <begin position="248"/>
        <end position="257"/>
    </location>
</feature>
<evidence type="ECO:0000256" key="4">
    <source>
        <dbReference type="ARBA" id="ARBA00022771"/>
    </source>
</evidence>
<dbReference type="SMART" id="SM00184">
    <property type="entry name" value="RING"/>
    <property type="match status" value="1"/>
</dbReference>
<evidence type="ECO:0000256" key="6">
    <source>
        <dbReference type="ARBA" id="ARBA00022843"/>
    </source>
</evidence>
<comment type="similarity">
    <text evidence="1">Belongs to the SH3RF family.</text>
</comment>
<feature type="region of interest" description="Disordered" evidence="9">
    <location>
        <begin position="590"/>
        <end position="611"/>
    </location>
</feature>
<keyword evidence="3" id="KW-0479">Metal-binding</keyword>
<dbReference type="InterPro" id="IPR036028">
    <property type="entry name" value="SH3-like_dom_sf"/>
</dbReference>
<evidence type="ECO:0000313" key="12">
    <source>
        <dbReference type="EMBL" id="PMD64812.1"/>
    </source>
</evidence>
<dbReference type="Proteomes" id="UP000235371">
    <property type="component" value="Unassembled WGS sequence"/>
</dbReference>
<evidence type="ECO:0000259" key="10">
    <source>
        <dbReference type="PROSITE" id="PS50002"/>
    </source>
</evidence>
<dbReference type="EMBL" id="KZ613747">
    <property type="protein sequence ID" value="PMD64812.1"/>
    <property type="molecule type" value="Genomic_DNA"/>
</dbReference>
<evidence type="ECO:0008006" key="14">
    <source>
        <dbReference type="Google" id="ProtNLM"/>
    </source>
</evidence>
<evidence type="ECO:0000256" key="5">
    <source>
        <dbReference type="ARBA" id="ARBA00022833"/>
    </source>
</evidence>
<feature type="compositionally biased region" description="Polar residues" evidence="9">
    <location>
        <begin position="511"/>
        <end position="526"/>
    </location>
</feature>
<feature type="compositionally biased region" description="Basic residues" evidence="9">
    <location>
        <begin position="364"/>
        <end position="375"/>
    </location>
</feature>
<feature type="compositionally biased region" description="Basic and acidic residues" evidence="9">
    <location>
        <begin position="305"/>
        <end position="363"/>
    </location>
</feature>
<dbReference type="PROSITE" id="PS50002">
    <property type="entry name" value="SH3"/>
    <property type="match status" value="1"/>
</dbReference>
<dbReference type="InterPro" id="IPR001452">
    <property type="entry name" value="SH3_domain"/>
</dbReference>
<dbReference type="SUPFAM" id="SSF50044">
    <property type="entry name" value="SH3-domain"/>
    <property type="match status" value="1"/>
</dbReference>
<dbReference type="GO" id="GO:0006511">
    <property type="term" value="P:ubiquitin-dependent protein catabolic process"/>
    <property type="evidence" value="ECO:0007669"/>
    <property type="project" value="TreeGrafter"/>
</dbReference>
<dbReference type="InterPro" id="IPR013083">
    <property type="entry name" value="Znf_RING/FYVE/PHD"/>
</dbReference>
<feature type="compositionally biased region" description="Low complexity" evidence="9">
    <location>
        <begin position="595"/>
        <end position="607"/>
    </location>
</feature>
<dbReference type="FunFam" id="3.30.40.10:FF:000861">
    <property type="entry name" value="SH3 domain protein (AFU_orthologue AFUA_2G13880)"/>
    <property type="match status" value="1"/>
</dbReference>
<reference evidence="12 13" key="1">
    <citation type="submission" date="2016-04" db="EMBL/GenBank/DDBJ databases">
        <title>A degradative enzymes factory behind the ericoid mycorrhizal symbiosis.</title>
        <authorList>
            <consortium name="DOE Joint Genome Institute"/>
            <person name="Martino E."/>
            <person name="Morin E."/>
            <person name="Grelet G."/>
            <person name="Kuo A."/>
            <person name="Kohler A."/>
            <person name="Daghino S."/>
            <person name="Barry K."/>
            <person name="Choi C."/>
            <person name="Cichocki N."/>
            <person name="Clum A."/>
            <person name="Copeland A."/>
            <person name="Hainaut M."/>
            <person name="Haridas S."/>
            <person name="Labutti K."/>
            <person name="Lindquist E."/>
            <person name="Lipzen A."/>
            <person name="Khouja H.-R."/>
            <person name="Murat C."/>
            <person name="Ohm R."/>
            <person name="Olson A."/>
            <person name="Spatafora J."/>
            <person name="Veneault-Fourrey C."/>
            <person name="Henrissat B."/>
            <person name="Grigoriev I."/>
            <person name="Martin F."/>
            <person name="Perotto S."/>
        </authorList>
    </citation>
    <scope>NUCLEOTIDE SEQUENCE [LARGE SCALE GENOMIC DNA]</scope>
    <source>
        <strain evidence="12 13">E</strain>
    </source>
</reference>
<feature type="compositionally biased region" description="Polar residues" evidence="9">
    <location>
        <begin position="557"/>
        <end position="569"/>
    </location>
</feature>
<keyword evidence="6" id="KW-0832">Ubl conjugation</keyword>
<dbReference type="Gene3D" id="3.30.40.10">
    <property type="entry name" value="Zinc/RING finger domain, C3HC4 (zinc finger)"/>
    <property type="match status" value="1"/>
</dbReference>
<dbReference type="OrthoDB" id="1305878at2759"/>
<dbReference type="InterPro" id="IPR001841">
    <property type="entry name" value="Znf_RING"/>
</dbReference>
<dbReference type="STRING" id="1095630.A0A2J6TP69"/>
<evidence type="ECO:0000313" key="13">
    <source>
        <dbReference type="Proteomes" id="UP000235371"/>
    </source>
</evidence>
<dbReference type="PANTHER" id="PTHR16079:SF4">
    <property type="entry name" value="E3 UBIQUITIN-PROTEIN LIGASE CHFR"/>
    <property type="match status" value="1"/>
</dbReference>
<dbReference type="InterPro" id="IPR017907">
    <property type="entry name" value="Znf_RING_CS"/>
</dbReference>
<evidence type="ECO:0000256" key="7">
    <source>
        <dbReference type="PROSITE-ProRule" id="PRU00175"/>
    </source>
</evidence>
<feature type="compositionally biased region" description="Polar residues" evidence="9">
    <location>
        <begin position="490"/>
        <end position="502"/>
    </location>
</feature>
<gene>
    <name evidence="12" type="ORF">K444DRAFT_640576</name>
</gene>
<dbReference type="GO" id="GO:0008270">
    <property type="term" value="F:zinc ion binding"/>
    <property type="evidence" value="ECO:0007669"/>
    <property type="project" value="UniProtKB-KW"/>
</dbReference>
<accession>A0A2J6TP69</accession>
<keyword evidence="4 7" id="KW-0863">Zinc-finger</keyword>
<evidence type="ECO:0000256" key="9">
    <source>
        <dbReference type="SAM" id="MobiDB-lite"/>
    </source>
</evidence>
<feature type="domain" description="SH3" evidence="10">
    <location>
        <begin position="966"/>
        <end position="1027"/>
    </location>
</feature>
<dbReference type="GO" id="GO:0004842">
    <property type="term" value="F:ubiquitin-protein transferase activity"/>
    <property type="evidence" value="ECO:0007669"/>
    <property type="project" value="TreeGrafter"/>
</dbReference>
<protein>
    <recommendedName>
        <fullName evidence="14">RING-type domain-containing protein</fullName>
    </recommendedName>
</protein>
<dbReference type="Pfam" id="PF00018">
    <property type="entry name" value="SH3_1"/>
    <property type="match status" value="1"/>
</dbReference>
<dbReference type="AlphaFoldDB" id="A0A2J6TP69"/>
<evidence type="ECO:0000256" key="2">
    <source>
        <dbReference type="ARBA" id="ARBA00022443"/>
    </source>
</evidence>
<dbReference type="InterPro" id="IPR052256">
    <property type="entry name" value="E3_ubiquitin-ligase_CHFR"/>
</dbReference>
<feature type="compositionally biased region" description="Basic and acidic residues" evidence="9">
    <location>
        <begin position="151"/>
        <end position="208"/>
    </location>
</feature>
<keyword evidence="13" id="KW-1185">Reference proteome</keyword>
<dbReference type="FunFam" id="3.30.60.90:FF:000039">
    <property type="entry name" value="Uncharacterized protein"/>
    <property type="match status" value="1"/>
</dbReference>
<dbReference type="InterPro" id="IPR043145">
    <property type="entry name" value="Znf_ZZ_sf"/>
</dbReference>
<dbReference type="GO" id="GO:0016567">
    <property type="term" value="P:protein ubiquitination"/>
    <property type="evidence" value="ECO:0007669"/>
    <property type="project" value="TreeGrafter"/>
</dbReference>
<dbReference type="GeneID" id="36592588"/>
<feature type="compositionally biased region" description="Polar residues" evidence="9">
    <location>
        <begin position="446"/>
        <end position="476"/>
    </location>
</feature>